<reference evidence="2 3" key="1">
    <citation type="journal article" date="2013" name="Curr. Biol.">
        <title>The Genome of the Foraminiferan Reticulomyxa filosa.</title>
        <authorList>
            <person name="Glockner G."/>
            <person name="Hulsmann N."/>
            <person name="Schleicher M."/>
            <person name="Noegel A.A."/>
            <person name="Eichinger L."/>
            <person name="Gallinger C."/>
            <person name="Pawlowski J."/>
            <person name="Sierra R."/>
            <person name="Euteneuer U."/>
            <person name="Pillet L."/>
            <person name="Moustafa A."/>
            <person name="Platzer M."/>
            <person name="Groth M."/>
            <person name="Szafranski K."/>
            <person name="Schliwa M."/>
        </authorList>
    </citation>
    <scope>NUCLEOTIDE SEQUENCE [LARGE SCALE GENOMIC DNA]</scope>
</reference>
<name>X6LPN3_RETFI</name>
<protein>
    <submittedName>
        <fullName evidence="2">Uncharacterized protein</fullName>
    </submittedName>
</protein>
<proteinExistence type="predicted"/>
<organism evidence="2 3">
    <name type="scientific">Reticulomyxa filosa</name>
    <dbReference type="NCBI Taxonomy" id="46433"/>
    <lineage>
        <taxon>Eukaryota</taxon>
        <taxon>Sar</taxon>
        <taxon>Rhizaria</taxon>
        <taxon>Retaria</taxon>
        <taxon>Foraminifera</taxon>
        <taxon>Monothalamids</taxon>
        <taxon>Reticulomyxidae</taxon>
        <taxon>Reticulomyxa</taxon>
    </lineage>
</organism>
<gene>
    <name evidence="2" type="ORF">RFI_34718</name>
</gene>
<evidence type="ECO:0000256" key="1">
    <source>
        <dbReference type="SAM" id="MobiDB-lite"/>
    </source>
</evidence>
<evidence type="ECO:0000313" key="2">
    <source>
        <dbReference type="EMBL" id="ETO02695.1"/>
    </source>
</evidence>
<feature type="compositionally biased region" description="Acidic residues" evidence="1">
    <location>
        <begin position="77"/>
        <end position="87"/>
    </location>
</feature>
<sequence length="178" mass="21121">MLREALATMNTKYMQVKIELDEMITECSKLKAELKQKENSEQDRSKKSSSKVKRVCKIVLKKKRVTESGDSKKSDENDNENNNDNDNESNIKTNENENENEHEHESTDNVSKENEDLSRERDELLVKYTECLEQISRLREQSKQDADKVEELLQSKQQEWIEAKDRLMKEWNEKHKKE</sequence>
<feature type="compositionally biased region" description="Basic residues" evidence="1">
    <location>
        <begin position="47"/>
        <end position="64"/>
    </location>
</feature>
<feature type="compositionally biased region" description="Basic and acidic residues" evidence="1">
    <location>
        <begin position="65"/>
        <end position="76"/>
    </location>
</feature>
<evidence type="ECO:0000313" key="3">
    <source>
        <dbReference type="Proteomes" id="UP000023152"/>
    </source>
</evidence>
<dbReference type="EMBL" id="ASPP01035106">
    <property type="protein sequence ID" value="ETO02695.1"/>
    <property type="molecule type" value="Genomic_DNA"/>
</dbReference>
<feature type="compositionally biased region" description="Basic and acidic residues" evidence="1">
    <location>
        <begin position="33"/>
        <end position="46"/>
    </location>
</feature>
<dbReference type="AlphaFoldDB" id="X6LPN3"/>
<feature type="compositionally biased region" description="Basic and acidic residues" evidence="1">
    <location>
        <begin position="99"/>
        <end position="119"/>
    </location>
</feature>
<accession>X6LPN3</accession>
<keyword evidence="3" id="KW-1185">Reference proteome</keyword>
<dbReference type="Proteomes" id="UP000023152">
    <property type="component" value="Unassembled WGS sequence"/>
</dbReference>
<comment type="caution">
    <text evidence="2">The sequence shown here is derived from an EMBL/GenBank/DDBJ whole genome shotgun (WGS) entry which is preliminary data.</text>
</comment>
<feature type="region of interest" description="Disordered" evidence="1">
    <location>
        <begin position="33"/>
        <end position="119"/>
    </location>
</feature>